<dbReference type="PANTHER" id="PTHR42974">
    <property type="entry name" value="GLUTAMINE SYNTHETASE"/>
    <property type="match status" value="1"/>
</dbReference>
<dbReference type="InterPro" id="IPR040577">
    <property type="entry name" value="Gln-synt_C"/>
</dbReference>
<dbReference type="InterPro" id="IPR008146">
    <property type="entry name" value="Gln_synth_cat_dom"/>
</dbReference>
<dbReference type="PANTHER" id="PTHR42974:SF1">
    <property type="entry name" value="TYPE-3 GLUTAMINE SYNTHETASE"/>
    <property type="match status" value="1"/>
</dbReference>
<dbReference type="GO" id="GO:0004356">
    <property type="term" value="F:glutamine synthetase activity"/>
    <property type="evidence" value="ECO:0007669"/>
    <property type="project" value="InterPro"/>
</dbReference>
<reference evidence="2" key="1">
    <citation type="journal article" date="2015" name="Nature">
        <title>Complex archaea that bridge the gap between prokaryotes and eukaryotes.</title>
        <authorList>
            <person name="Spang A."/>
            <person name="Saw J.H."/>
            <person name="Jorgensen S.L."/>
            <person name="Zaremba-Niedzwiedzka K."/>
            <person name="Martijn J."/>
            <person name="Lind A.E."/>
            <person name="van Eijk R."/>
            <person name="Schleper C."/>
            <person name="Guy L."/>
            <person name="Ettema T.J."/>
        </authorList>
    </citation>
    <scope>NUCLEOTIDE SEQUENCE</scope>
</reference>
<organism evidence="2">
    <name type="scientific">marine sediment metagenome</name>
    <dbReference type="NCBI Taxonomy" id="412755"/>
    <lineage>
        <taxon>unclassified sequences</taxon>
        <taxon>metagenomes</taxon>
        <taxon>ecological metagenomes</taxon>
    </lineage>
</organism>
<dbReference type="Gene3D" id="1.20.120.1560">
    <property type="match status" value="1"/>
</dbReference>
<dbReference type="Pfam" id="PF18318">
    <property type="entry name" value="Gln-synt_C-ter"/>
    <property type="match status" value="1"/>
</dbReference>
<comment type="caution">
    <text evidence="2">The sequence shown here is derived from an EMBL/GenBank/DDBJ whole genome shotgun (WGS) entry which is preliminary data.</text>
</comment>
<evidence type="ECO:0000259" key="1">
    <source>
        <dbReference type="PROSITE" id="PS51987"/>
    </source>
</evidence>
<dbReference type="EMBL" id="LAZR01000877">
    <property type="protein sequence ID" value="KKN55636.1"/>
    <property type="molecule type" value="Genomic_DNA"/>
</dbReference>
<feature type="domain" description="GS catalytic" evidence="1">
    <location>
        <begin position="1"/>
        <end position="84"/>
    </location>
</feature>
<dbReference type="AlphaFoldDB" id="A0A0F9U2S6"/>
<protein>
    <recommendedName>
        <fullName evidence="1">GS catalytic domain-containing protein</fullName>
    </recommendedName>
</protein>
<dbReference type="PROSITE" id="PS51987">
    <property type="entry name" value="GS_CATALYTIC"/>
    <property type="match status" value="1"/>
</dbReference>
<gene>
    <name evidence="2" type="ORF">LCGC14_0580500</name>
</gene>
<dbReference type="InterPro" id="IPR052725">
    <property type="entry name" value="GS_Type-3"/>
</dbReference>
<evidence type="ECO:0000313" key="2">
    <source>
        <dbReference type="EMBL" id="KKN55636.1"/>
    </source>
</evidence>
<accession>A0A0F9U2S6</accession>
<name>A0A0F9U2S6_9ZZZZ</name>
<feature type="non-terminal residue" evidence="2">
    <location>
        <position position="1"/>
    </location>
</feature>
<proteinExistence type="predicted"/>
<sequence>VFGGDGYSSEWHEKAVSERGLLNLPTAADALPALLEEPVRALFESTGVLSKVELESRFAVYAEQYILSIEVEAKLVIDMAKTLIYPAAISYLAELSITNSSMAEMGIELDSSIAKKVALESNAMLAEVTKLSEAITKHDFATTEEHMHFCAKVILPLMLEVRAHADILEMEVADELWPLPKYQEMLFIK</sequence>